<dbReference type="Proteomes" id="UP001500121">
    <property type="component" value="Unassembled WGS sequence"/>
</dbReference>
<evidence type="ECO:0000256" key="2">
    <source>
        <dbReference type="ARBA" id="ARBA00022475"/>
    </source>
</evidence>
<evidence type="ECO:0000259" key="7">
    <source>
        <dbReference type="Pfam" id="PF12823"/>
    </source>
</evidence>
<accession>A0ABP8Z953</accession>
<dbReference type="InterPro" id="IPR023845">
    <property type="entry name" value="DUF3817_TM"/>
</dbReference>
<gene>
    <name evidence="8" type="ORF">GCM10025783_23220</name>
</gene>
<feature type="domain" description="DUF3817" evidence="7">
    <location>
        <begin position="25"/>
        <end position="134"/>
    </location>
</feature>
<evidence type="ECO:0000256" key="3">
    <source>
        <dbReference type="ARBA" id="ARBA00022692"/>
    </source>
</evidence>
<evidence type="ECO:0000256" key="4">
    <source>
        <dbReference type="ARBA" id="ARBA00022989"/>
    </source>
</evidence>
<feature type="transmembrane region" description="Helical" evidence="6">
    <location>
        <begin position="77"/>
        <end position="97"/>
    </location>
</feature>
<protein>
    <submittedName>
        <fullName evidence="8">DUF3817 domain-containing protein</fullName>
    </submittedName>
</protein>
<feature type="transmembrane region" description="Helical" evidence="6">
    <location>
        <begin position="46"/>
        <end position="65"/>
    </location>
</feature>
<keyword evidence="2" id="KW-1003">Cell membrane</keyword>
<evidence type="ECO:0000256" key="1">
    <source>
        <dbReference type="ARBA" id="ARBA00004651"/>
    </source>
</evidence>
<comment type="caution">
    <text evidence="8">The sequence shown here is derived from an EMBL/GenBank/DDBJ whole genome shotgun (WGS) entry which is preliminary data.</text>
</comment>
<proteinExistence type="predicted"/>
<evidence type="ECO:0000256" key="5">
    <source>
        <dbReference type="ARBA" id="ARBA00023136"/>
    </source>
</evidence>
<name>A0ABP8Z953_9MICO</name>
<organism evidence="8 9">
    <name type="scientific">Amnibacterium soli</name>
    <dbReference type="NCBI Taxonomy" id="1282736"/>
    <lineage>
        <taxon>Bacteria</taxon>
        <taxon>Bacillati</taxon>
        <taxon>Actinomycetota</taxon>
        <taxon>Actinomycetes</taxon>
        <taxon>Micrococcales</taxon>
        <taxon>Microbacteriaceae</taxon>
        <taxon>Amnibacterium</taxon>
    </lineage>
</organism>
<evidence type="ECO:0000313" key="9">
    <source>
        <dbReference type="Proteomes" id="UP001500121"/>
    </source>
</evidence>
<feature type="transmembrane region" description="Helical" evidence="6">
    <location>
        <begin position="23"/>
        <end position="40"/>
    </location>
</feature>
<dbReference type="NCBIfam" id="TIGR03954">
    <property type="entry name" value="integ_memb_HG"/>
    <property type="match status" value="1"/>
</dbReference>
<keyword evidence="5 6" id="KW-0472">Membrane</keyword>
<comment type="subcellular location">
    <subcellularLocation>
        <location evidence="1">Cell membrane</location>
        <topology evidence="1">Multi-pass membrane protein</topology>
    </subcellularLocation>
</comment>
<reference evidence="9" key="1">
    <citation type="journal article" date="2019" name="Int. J. Syst. Evol. Microbiol.">
        <title>The Global Catalogue of Microorganisms (GCM) 10K type strain sequencing project: providing services to taxonomists for standard genome sequencing and annotation.</title>
        <authorList>
            <consortium name="The Broad Institute Genomics Platform"/>
            <consortium name="The Broad Institute Genome Sequencing Center for Infectious Disease"/>
            <person name="Wu L."/>
            <person name="Ma J."/>
        </authorList>
    </citation>
    <scope>NUCLEOTIDE SEQUENCE [LARGE SCALE GENOMIC DNA]</scope>
    <source>
        <strain evidence="9">JCM 19015</strain>
    </source>
</reference>
<sequence length="152" mass="16890">MLVPWSPLRVPPTRDFPTIRRSLLFYKVFAYATGTFLLLVCAEVLLRYVFGSEIVVGGALGPVALVQPEQVRAVGGFNLSLAVLIAHGYLFIAYLISDFVLITVMRYPITRFILIAAGGVVPLLSFIMEGRVKREVRSYLAQRERTATPFPA</sequence>
<dbReference type="EMBL" id="BAABLP010000004">
    <property type="protein sequence ID" value="GAA4750091.1"/>
    <property type="molecule type" value="Genomic_DNA"/>
</dbReference>
<keyword evidence="4 6" id="KW-1133">Transmembrane helix</keyword>
<evidence type="ECO:0000313" key="8">
    <source>
        <dbReference type="EMBL" id="GAA4750091.1"/>
    </source>
</evidence>
<evidence type="ECO:0000256" key="6">
    <source>
        <dbReference type="SAM" id="Phobius"/>
    </source>
</evidence>
<feature type="transmembrane region" description="Helical" evidence="6">
    <location>
        <begin position="109"/>
        <end position="128"/>
    </location>
</feature>
<keyword evidence="9" id="KW-1185">Reference proteome</keyword>
<keyword evidence="3 6" id="KW-0812">Transmembrane</keyword>
<dbReference type="Pfam" id="PF12823">
    <property type="entry name" value="DUF3817"/>
    <property type="match status" value="1"/>
</dbReference>